<accession>A0A5B0NSY5</accession>
<protein>
    <submittedName>
        <fullName evidence="2">Uncharacterized protein</fullName>
    </submittedName>
</protein>
<comment type="caution">
    <text evidence="2">The sequence shown here is derived from an EMBL/GenBank/DDBJ whole genome shotgun (WGS) entry which is preliminary data.</text>
</comment>
<gene>
    <name evidence="2" type="ORF">PGTUg99_013107</name>
</gene>
<sequence length="360" mass="42049">MNPSRLNVVLEEDSSEAPLLPTLKLFPEEPSSTELAHPQDHLPNSDLIHRHSVEPFLRQESRPSSSTQSEHSLDDMIEGPSSRKRKFAEDYLSDSDSADSQASAPHFHDAMVSSSDESDHEWKERRIDYFEKFAKEKRPLTLRNDYHHPIDKNIVEKHIRGFSQLLELKKPDYSKRFIVHKKLPFRLVYHDDGRPGRQSEVLQAGSNLKQTDWAWKSLYETLVTSISEKHSEDYKMELFKKDIYISEQEGLLRWLDKEIFAPYNSLPILGLSRYSFGSEGIDEALLQPNQEKLINYFSQDPKKINTEPTVSELLKSYKHRPLKEPPETMKLPDYYSSEKNHESWVKLIEDPLRGYGLYYK</sequence>
<reference evidence="2 3" key="1">
    <citation type="submission" date="2019-05" db="EMBL/GenBank/DDBJ databases">
        <title>Emergence of the Ug99 lineage of the wheat stem rust pathogen through somatic hybridization.</title>
        <authorList>
            <person name="Li F."/>
            <person name="Upadhyaya N.M."/>
            <person name="Sperschneider J."/>
            <person name="Matny O."/>
            <person name="Nguyen-Phuc H."/>
            <person name="Mago R."/>
            <person name="Raley C."/>
            <person name="Miller M.E."/>
            <person name="Silverstein K.A.T."/>
            <person name="Henningsen E."/>
            <person name="Hirsch C.D."/>
            <person name="Visser B."/>
            <person name="Pretorius Z.A."/>
            <person name="Steffenson B.J."/>
            <person name="Schwessinger B."/>
            <person name="Dodds P.N."/>
            <person name="Figueroa M."/>
        </authorList>
    </citation>
    <scope>NUCLEOTIDE SEQUENCE [LARGE SCALE GENOMIC DNA]</scope>
    <source>
        <strain evidence="2 3">Ug99</strain>
    </source>
</reference>
<feature type="region of interest" description="Disordered" evidence="1">
    <location>
        <begin position="1"/>
        <end position="118"/>
    </location>
</feature>
<feature type="compositionally biased region" description="Basic and acidic residues" evidence="1">
    <location>
        <begin position="47"/>
        <end position="61"/>
    </location>
</feature>
<dbReference type="AlphaFoldDB" id="A0A5B0NSY5"/>
<evidence type="ECO:0000313" key="3">
    <source>
        <dbReference type="Proteomes" id="UP000325313"/>
    </source>
</evidence>
<dbReference type="EMBL" id="VDEP01000382">
    <property type="protein sequence ID" value="KAA1091802.1"/>
    <property type="molecule type" value="Genomic_DNA"/>
</dbReference>
<dbReference type="Proteomes" id="UP000325313">
    <property type="component" value="Unassembled WGS sequence"/>
</dbReference>
<proteinExistence type="predicted"/>
<evidence type="ECO:0000256" key="1">
    <source>
        <dbReference type="SAM" id="MobiDB-lite"/>
    </source>
</evidence>
<evidence type="ECO:0000313" key="2">
    <source>
        <dbReference type="EMBL" id="KAA1091802.1"/>
    </source>
</evidence>
<name>A0A5B0NSY5_PUCGR</name>
<organism evidence="2 3">
    <name type="scientific">Puccinia graminis f. sp. tritici</name>
    <dbReference type="NCBI Taxonomy" id="56615"/>
    <lineage>
        <taxon>Eukaryota</taxon>
        <taxon>Fungi</taxon>
        <taxon>Dikarya</taxon>
        <taxon>Basidiomycota</taxon>
        <taxon>Pucciniomycotina</taxon>
        <taxon>Pucciniomycetes</taxon>
        <taxon>Pucciniales</taxon>
        <taxon>Pucciniaceae</taxon>
        <taxon>Puccinia</taxon>
    </lineage>
</organism>